<name>A0A0F9RW57_9ZZZZ</name>
<gene>
    <name evidence="1" type="ORF">LCGC14_0847400</name>
</gene>
<dbReference type="InterPro" id="IPR036895">
    <property type="entry name" value="Uracil-DNA_glycosylase-like_sf"/>
</dbReference>
<proteinExistence type="predicted"/>
<dbReference type="SUPFAM" id="SSF52141">
    <property type="entry name" value="Uracil-DNA glycosylase-like"/>
    <property type="match status" value="1"/>
</dbReference>
<dbReference type="AlphaFoldDB" id="A0A0F9RW57"/>
<evidence type="ECO:0000313" key="1">
    <source>
        <dbReference type="EMBL" id="KKN29116.1"/>
    </source>
</evidence>
<dbReference type="EMBL" id="LAZR01002509">
    <property type="protein sequence ID" value="KKN29116.1"/>
    <property type="molecule type" value="Genomic_DNA"/>
</dbReference>
<comment type="caution">
    <text evidence="1">The sequence shown here is derived from an EMBL/GenBank/DDBJ whole genome shotgun (WGS) entry which is preliminary data.</text>
</comment>
<dbReference type="Gene3D" id="3.40.50.10630">
    <property type="entry name" value="Uracil-DNA glycosylase-like"/>
    <property type="match status" value="1"/>
</dbReference>
<accession>A0A0F9RW57</accession>
<reference evidence="1" key="1">
    <citation type="journal article" date="2015" name="Nature">
        <title>Complex archaea that bridge the gap between prokaryotes and eukaryotes.</title>
        <authorList>
            <person name="Spang A."/>
            <person name="Saw J.H."/>
            <person name="Jorgensen S.L."/>
            <person name="Zaremba-Niedzwiedzka K."/>
            <person name="Martijn J."/>
            <person name="Lind A.E."/>
            <person name="van Eijk R."/>
            <person name="Schleper C."/>
            <person name="Guy L."/>
            <person name="Ettema T.J."/>
        </authorList>
    </citation>
    <scope>NUCLEOTIDE SEQUENCE</scope>
</reference>
<evidence type="ECO:0008006" key="2">
    <source>
        <dbReference type="Google" id="ProtNLM"/>
    </source>
</evidence>
<organism evidence="1">
    <name type="scientific">marine sediment metagenome</name>
    <dbReference type="NCBI Taxonomy" id="412755"/>
    <lineage>
        <taxon>unclassified sequences</taxon>
        <taxon>metagenomes</taxon>
        <taxon>ecological metagenomes</taxon>
    </lineage>
</organism>
<protein>
    <recommendedName>
        <fullName evidence="2">DUF5591 domain-containing protein</fullName>
    </recommendedName>
</protein>
<sequence>MRTFYSSVDKNNEMLEKTRQSLIKKSISRNPNTDPELCLFNPSQTLFALKNHPKIINWHKYLYNSYLPEKKEILLLFPCAAYKPWNEGMTKSKNYQILYKLLNSHNLRNIVSLHTISEPLAIIGESDYINMPMYDNPGLFHRFTKKNNLKWDDQSYFACMSYLGLVIGKFLNKFQNYFKKIFAYVKPNSNHSKMLKIAMNTFELNLIIKPTTGEIGKINNNYVWMSNNNVQKSFIRNINYILNEGE</sequence>